<dbReference type="InterPro" id="IPR021315">
    <property type="entry name" value="Gap/Sap"/>
</dbReference>
<name>A0ABU4EVN1_WILMA</name>
<evidence type="ECO:0000256" key="1">
    <source>
        <dbReference type="SAM" id="Phobius"/>
    </source>
</evidence>
<keyword evidence="3" id="KW-1185">Reference proteome</keyword>
<reference evidence="2 3" key="1">
    <citation type="submission" date="2023-10" db="EMBL/GenBank/DDBJ databases">
        <title>Development of a sustainable strategy for remediation of hydrocarbon-contaminated territories based on the waste exchange concept.</title>
        <authorList>
            <person name="Krivoruchko A."/>
        </authorList>
    </citation>
    <scope>NUCLEOTIDE SEQUENCE [LARGE SCALE GENOMIC DNA]</scope>
    <source>
        <strain evidence="2 3">IEGM 1236</strain>
    </source>
</reference>
<organism evidence="2 3">
    <name type="scientific">Williamsia marianensis</name>
    <dbReference type="NCBI Taxonomy" id="85044"/>
    <lineage>
        <taxon>Bacteria</taxon>
        <taxon>Bacillati</taxon>
        <taxon>Actinomycetota</taxon>
        <taxon>Actinomycetes</taxon>
        <taxon>Mycobacteriales</taxon>
        <taxon>Nocardiaceae</taxon>
        <taxon>Williamsia</taxon>
    </lineage>
</organism>
<dbReference type="Proteomes" id="UP001185792">
    <property type="component" value="Unassembled WGS sequence"/>
</dbReference>
<feature type="transmembrane region" description="Helical" evidence="1">
    <location>
        <begin position="197"/>
        <end position="217"/>
    </location>
</feature>
<keyword evidence="1" id="KW-0812">Transmembrane</keyword>
<comment type="caution">
    <text evidence="2">The sequence shown here is derived from an EMBL/GenBank/DDBJ whole genome shotgun (WGS) entry which is preliminary data.</text>
</comment>
<dbReference type="EMBL" id="JAWLUM010000002">
    <property type="protein sequence ID" value="MDV7135307.1"/>
    <property type="molecule type" value="Genomic_DNA"/>
</dbReference>
<dbReference type="RefSeq" id="WP_317713739.1">
    <property type="nucleotide sequence ID" value="NZ_JAWLUM010000002.1"/>
</dbReference>
<dbReference type="Pfam" id="PF11139">
    <property type="entry name" value="SfLAP"/>
    <property type="match status" value="1"/>
</dbReference>
<gene>
    <name evidence="2" type="ORF">R4198_16505</name>
</gene>
<keyword evidence="1" id="KW-0472">Membrane</keyword>
<feature type="transmembrane region" description="Helical" evidence="1">
    <location>
        <begin position="75"/>
        <end position="93"/>
    </location>
</feature>
<accession>A0ABU4EVN1</accession>
<proteinExistence type="predicted"/>
<evidence type="ECO:0000313" key="3">
    <source>
        <dbReference type="Proteomes" id="UP001185792"/>
    </source>
</evidence>
<sequence length="220" mass="22141">MGAVIGDLLPLAVGVAVSPIPIIAAILMLLGTRAGSTSIGFAAGWLVGIVAATVVFVLLGGVADSSDDGPSTTSSWIKLVLGLLLLAVGVRQWRARTGPHATPAWMAAIDEMTAVKAVGLGFALAAINPKNLLMCAAAGVTIGAGALSVGSTVVAVAVFSVLAAMTVLIPVLAYHLAADRLREPLAHLKEWLQANNTTVMSVLILVIGVVLLGKGLGGLL</sequence>
<feature type="transmembrane region" description="Helical" evidence="1">
    <location>
        <begin position="12"/>
        <end position="30"/>
    </location>
</feature>
<evidence type="ECO:0000313" key="2">
    <source>
        <dbReference type="EMBL" id="MDV7135307.1"/>
    </source>
</evidence>
<keyword evidence="1" id="KW-1133">Transmembrane helix</keyword>
<protein>
    <submittedName>
        <fullName evidence="2">GAP family protein</fullName>
    </submittedName>
</protein>
<feature type="transmembrane region" description="Helical" evidence="1">
    <location>
        <begin position="42"/>
        <end position="63"/>
    </location>
</feature>
<feature type="transmembrane region" description="Helical" evidence="1">
    <location>
        <begin position="156"/>
        <end position="177"/>
    </location>
</feature>